<proteinExistence type="predicted"/>
<evidence type="ECO:0000256" key="12">
    <source>
        <dbReference type="ARBA" id="ARBA00047558"/>
    </source>
</evidence>
<dbReference type="CDD" id="cd00054">
    <property type="entry name" value="EGF_CA"/>
    <property type="match status" value="1"/>
</dbReference>
<dbReference type="GO" id="GO:0005886">
    <property type="term" value="C:plasma membrane"/>
    <property type="evidence" value="ECO:0007669"/>
    <property type="project" value="TreeGrafter"/>
</dbReference>
<dbReference type="GO" id="GO:0005509">
    <property type="term" value="F:calcium ion binding"/>
    <property type="evidence" value="ECO:0007669"/>
    <property type="project" value="InterPro"/>
</dbReference>
<evidence type="ECO:0000256" key="7">
    <source>
        <dbReference type="ARBA" id="ARBA00022741"/>
    </source>
</evidence>
<feature type="chain" id="PRO_5023832263" description="Protein kinase domain-containing protein" evidence="17">
    <location>
        <begin position="18"/>
        <end position="760"/>
    </location>
</feature>
<dbReference type="InterPro" id="IPR018097">
    <property type="entry name" value="EGF_Ca-bd_CS"/>
</dbReference>
<sequence length="760" mass="84336">MGFQLIMLFGKILAAMAATAIGRRQDCPDSCGNVSILYPFGIGEGCYNHKSLNLSCRGTPPSLYINTTNFRVINISLEGQVSIQSRIVHVCYDKSGMPALDSKATNTPTVQLPKNNYAISRSLNKLTVVGCDSSGTVQLGEYATGCTSKCDNIRHVANGNCSGFGCCQISLPPDLTYYTRLNASSFNNHTKVWKFSRCTFAFVVEADKFNFSKHYLNKTRKEFLELNLSMAIDWTIGNETCQIAKNNKISFACKENSECYTPESLGRGYRCECKAGYQGNPYIPNGCEDIDECSNKDLNNCTNLAKCENKNGGYACPCPKGYDGDGKKDGEGCTSHHESPVIKIVPSVAIIVTVLLICSTWLYLEYKKRKLAELQHKFYVQNGGELLGKKLQERGASLETTRILKKPEELKKATDNYDKSRVVGRGGFGTVYRGTLDDGRTAAIKISKMGHPRLEGQFIVEKTQNEDYQKVINQFIVEVVVLSTINHRNVVKLLGCCLETQDPVLVYEFFSKGNLFNHIHDKSLRSEINWETRLMIATGTAKALSYLHSEASDSIIHGDVKSANILLDDDFTAKVIDFGSSRFVAPDLNQLVTTVQGTQGYLDPEYLQTQQLTKESDVYSFGVVLVELLTGKVANSFKGNEGTLVGDFLSSLEKNLFPNGFDEYINKENEEQLMKAAYLAKKCLSVKKNERPTMAAAITKLTEIQNGKREIDASTHELNPVETVSREIENDVGPSMPSPQELNPEETEYVFDNESTTSYP</sequence>
<dbReference type="PROSITE" id="PS00010">
    <property type="entry name" value="ASX_HYDROXYL"/>
    <property type="match status" value="1"/>
</dbReference>
<evidence type="ECO:0000256" key="17">
    <source>
        <dbReference type="SAM" id="SignalP"/>
    </source>
</evidence>
<evidence type="ECO:0000256" key="8">
    <source>
        <dbReference type="ARBA" id="ARBA00022777"/>
    </source>
</evidence>
<evidence type="ECO:0008006" key="22">
    <source>
        <dbReference type="Google" id="ProtNLM"/>
    </source>
</evidence>
<dbReference type="InterPro" id="IPR049883">
    <property type="entry name" value="NOTCH1_EGF-like"/>
</dbReference>
<accession>A0A5J5B6U4</accession>
<dbReference type="SMART" id="SM00181">
    <property type="entry name" value="EGF"/>
    <property type="match status" value="2"/>
</dbReference>
<evidence type="ECO:0000256" key="9">
    <source>
        <dbReference type="ARBA" id="ARBA00022840"/>
    </source>
</evidence>
<dbReference type="InterPro" id="IPR000742">
    <property type="entry name" value="EGF"/>
</dbReference>
<evidence type="ECO:0000256" key="3">
    <source>
        <dbReference type="ARBA" id="ARBA00022536"/>
    </source>
</evidence>
<evidence type="ECO:0000256" key="15">
    <source>
        <dbReference type="PROSITE-ProRule" id="PRU10141"/>
    </source>
</evidence>
<dbReference type="PROSITE" id="PS50011">
    <property type="entry name" value="PROTEIN_KINASE_DOM"/>
    <property type="match status" value="1"/>
</dbReference>
<evidence type="ECO:0000256" key="13">
    <source>
        <dbReference type="ARBA" id="ARBA00047951"/>
    </source>
</evidence>
<comment type="catalytic activity">
    <reaction evidence="13">
        <text>L-threonyl-[protein] + ATP = O-phospho-L-threonyl-[protein] + ADP + H(+)</text>
        <dbReference type="Rhea" id="RHEA:46608"/>
        <dbReference type="Rhea" id="RHEA-COMP:11060"/>
        <dbReference type="Rhea" id="RHEA-COMP:11605"/>
        <dbReference type="ChEBI" id="CHEBI:15378"/>
        <dbReference type="ChEBI" id="CHEBI:30013"/>
        <dbReference type="ChEBI" id="CHEBI:30616"/>
        <dbReference type="ChEBI" id="CHEBI:61977"/>
        <dbReference type="ChEBI" id="CHEBI:456216"/>
    </reaction>
</comment>
<evidence type="ECO:0000256" key="14">
    <source>
        <dbReference type="PROSITE-ProRule" id="PRU00076"/>
    </source>
</evidence>
<comment type="subcellular location">
    <subcellularLocation>
        <location evidence="1">Membrane</location>
        <topology evidence="1">Single-pass type I membrane protein</topology>
    </subcellularLocation>
</comment>
<keyword evidence="10" id="KW-1015">Disulfide bond</keyword>
<dbReference type="EMBL" id="CM018038">
    <property type="protein sequence ID" value="KAA8538358.1"/>
    <property type="molecule type" value="Genomic_DNA"/>
</dbReference>
<evidence type="ECO:0000256" key="4">
    <source>
        <dbReference type="ARBA" id="ARBA00022679"/>
    </source>
</evidence>
<evidence type="ECO:0000313" key="20">
    <source>
        <dbReference type="EMBL" id="KAA8538358.1"/>
    </source>
</evidence>
<dbReference type="InterPro" id="IPR000719">
    <property type="entry name" value="Prot_kinase_dom"/>
</dbReference>
<dbReference type="AlphaFoldDB" id="A0A5J5B6U4"/>
<dbReference type="GO" id="GO:0007166">
    <property type="term" value="P:cell surface receptor signaling pathway"/>
    <property type="evidence" value="ECO:0007669"/>
    <property type="project" value="InterPro"/>
</dbReference>
<evidence type="ECO:0000259" key="19">
    <source>
        <dbReference type="PROSITE" id="PS50026"/>
    </source>
</evidence>
<evidence type="ECO:0000259" key="18">
    <source>
        <dbReference type="PROSITE" id="PS50011"/>
    </source>
</evidence>
<dbReference type="GO" id="GO:0005524">
    <property type="term" value="F:ATP binding"/>
    <property type="evidence" value="ECO:0007669"/>
    <property type="project" value="UniProtKB-UniRule"/>
</dbReference>
<dbReference type="Pfam" id="PF07645">
    <property type="entry name" value="EGF_CA"/>
    <property type="match status" value="1"/>
</dbReference>
<evidence type="ECO:0000256" key="6">
    <source>
        <dbReference type="ARBA" id="ARBA00022737"/>
    </source>
</evidence>
<dbReference type="Pfam" id="PF00069">
    <property type="entry name" value="Pkinase"/>
    <property type="match status" value="1"/>
</dbReference>
<dbReference type="Gene3D" id="2.90.20.10">
    <property type="entry name" value="Plasmodium vivax P25 domain"/>
    <property type="match status" value="1"/>
</dbReference>
<feature type="signal peptide" evidence="17">
    <location>
        <begin position="1"/>
        <end position="17"/>
    </location>
</feature>
<gene>
    <name evidence="20" type="ORF">F0562_027819</name>
</gene>
<dbReference type="SUPFAM" id="SSF56112">
    <property type="entry name" value="Protein kinase-like (PK-like)"/>
    <property type="match status" value="1"/>
</dbReference>
<dbReference type="PROSITE" id="PS01187">
    <property type="entry name" value="EGF_CA"/>
    <property type="match status" value="1"/>
</dbReference>
<evidence type="ECO:0000256" key="1">
    <source>
        <dbReference type="ARBA" id="ARBA00004479"/>
    </source>
</evidence>
<dbReference type="GO" id="GO:0004674">
    <property type="term" value="F:protein serine/threonine kinase activity"/>
    <property type="evidence" value="ECO:0007669"/>
    <property type="project" value="UniProtKB-KW"/>
</dbReference>
<keyword evidence="6" id="KW-0677">Repeat</keyword>
<keyword evidence="5 17" id="KW-0732">Signal</keyword>
<keyword evidence="8" id="KW-0418">Kinase</keyword>
<feature type="domain" description="Protein kinase" evidence="18">
    <location>
        <begin position="417"/>
        <end position="704"/>
    </location>
</feature>
<evidence type="ECO:0000256" key="5">
    <source>
        <dbReference type="ARBA" id="ARBA00022729"/>
    </source>
</evidence>
<name>A0A5J5B6U4_9ASTE</name>
<dbReference type="PANTHER" id="PTHR27005">
    <property type="entry name" value="WALL-ASSOCIATED RECEPTOR KINASE-LIKE 21"/>
    <property type="match status" value="1"/>
</dbReference>
<dbReference type="InterPro" id="IPR045274">
    <property type="entry name" value="WAK-like"/>
</dbReference>
<evidence type="ECO:0000256" key="11">
    <source>
        <dbReference type="ARBA" id="ARBA00023180"/>
    </source>
</evidence>
<dbReference type="SMART" id="SM00220">
    <property type="entry name" value="S_TKc"/>
    <property type="match status" value="1"/>
</dbReference>
<dbReference type="Gene3D" id="1.10.510.10">
    <property type="entry name" value="Transferase(Phosphotransferase) domain 1"/>
    <property type="match status" value="1"/>
</dbReference>
<dbReference type="InterPro" id="IPR025287">
    <property type="entry name" value="WAK_GUB"/>
</dbReference>
<dbReference type="OrthoDB" id="4062651at2759"/>
<comment type="caution">
    <text evidence="14">Lacks conserved residue(s) required for the propagation of feature annotation.</text>
</comment>
<dbReference type="Pfam" id="PF13947">
    <property type="entry name" value="GUB_WAK_bind"/>
    <property type="match status" value="1"/>
</dbReference>
<keyword evidence="4" id="KW-0808">Transferase</keyword>
<dbReference type="PROSITE" id="PS00107">
    <property type="entry name" value="PROTEIN_KINASE_ATP"/>
    <property type="match status" value="1"/>
</dbReference>
<dbReference type="PANTHER" id="PTHR27005:SF468">
    <property type="entry name" value="OS01G0310500 PROTEIN"/>
    <property type="match status" value="1"/>
</dbReference>
<keyword evidence="2" id="KW-0723">Serine/threonine-protein kinase</keyword>
<keyword evidence="3 14" id="KW-0245">EGF-like domain</keyword>
<evidence type="ECO:0000256" key="16">
    <source>
        <dbReference type="SAM" id="MobiDB-lite"/>
    </source>
</evidence>
<dbReference type="FunFam" id="1.10.510.10:FF:000084">
    <property type="entry name" value="Wall-associated receptor kinase 2"/>
    <property type="match status" value="1"/>
</dbReference>
<dbReference type="InterPro" id="IPR001881">
    <property type="entry name" value="EGF-like_Ca-bd_dom"/>
</dbReference>
<organism evidence="20 21">
    <name type="scientific">Nyssa sinensis</name>
    <dbReference type="NCBI Taxonomy" id="561372"/>
    <lineage>
        <taxon>Eukaryota</taxon>
        <taxon>Viridiplantae</taxon>
        <taxon>Streptophyta</taxon>
        <taxon>Embryophyta</taxon>
        <taxon>Tracheophyta</taxon>
        <taxon>Spermatophyta</taxon>
        <taxon>Magnoliopsida</taxon>
        <taxon>eudicotyledons</taxon>
        <taxon>Gunneridae</taxon>
        <taxon>Pentapetalae</taxon>
        <taxon>asterids</taxon>
        <taxon>Cornales</taxon>
        <taxon>Nyssaceae</taxon>
        <taxon>Nyssa</taxon>
    </lineage>
</organism>
<comment type="catalytic activity">
    <reaction evidence="12">
        <text>L-seryl-[protein] + ATP = O-phospho-L-seryl-[protein] + ADP + H(+)</text>
        <dbReference type="Rhea" id="RHEA:17989"/>
        <dbReference type="Rhea" id="RHEA-COMP:9863"/>
        <dbReference type="Rhea" id="RHEA-COMP:11604"/>
        <dbReference type="ChEBI" id="CHEBI:15378"/>
        <dbReference type="ChEBI" id="CHEBI:29999"/>
        <dbReference type="ChEBI" id="CHEBI:30616"/>
        <dbReference type="ChEBI" id="CHEBI:83421"/>
        <dbReference type="ChEBI" id="CHEBI:456216"/>
    </reaction>
</comment>
<protein>
    <recommendedName>
        <fullName evidence="22">Protein kinase domain-containing protein</fullName>
    </recommendedName>
</protein>
<reference evidence="20 21" key="1">
    <citation type="submission" date="2019-09" db="EMBL/GenBank/DDBJ databases">
        <title>A chromosome-level genome assembly of the Chinese tupelo Nyssa sinensis.</title>
        <authorList>
            <person name="Yang X."/>
            <person name="Kang M."/>
            <person name="Yang Y."/>
            <person name="Xiong H."/>
            <person name="Wang M."/>
            <person name="Zhang Z."/>
            <person name="Wang Z."/>
            <person name="Wu H."/>
            <person name="Ma T."/>
            <person name="Liu J."/>
            <person name="Xi Z."/>
        </authorList>
    </citation>
    <scope>NUCLEOTIDE SEQUENCE [LARGE SCALE GENOMIC DNA]</scope>
    <source>
        <strain evidence="20">J267</strain>
        <tissue evidence="20">Leaf</tissue>
    </source>
</reference>
<dbReference type="PROSITE" id="PS50026">
    <property type="entry name" value="EGF_3"/>
    <property type="match status" value="1"/>
</dbReference>
<dbReference type="InterPro" id="IPR008271">
    <property type="entry name" value="Ser/Thr_kinase_AS"/>
</dbReference>
<keyword evidence="9 15" id="KW-0067">ATP-binding</keyword>
<dbReference type="Proteomes" id="UP000325577">
    <property type="component" value="Linkage Group LG15"/>
</dbReference>
<feature type="binding site" evidence="15">
    <location>
        <position position="445"/>
    </location>
    <ligand>
        <name>ATP</name>
        <dbReference type="ChEBI" id="CHEBI:30616"/>
    </ligand>
</feature>
<evidence type="ECO:0000313" key="21">
    <source>
        <dbReference type="Proteomes" id="UP000325577"/>
    </source>
</evidence>
<dbReference type="GO" id="GO:0030247">
    <property type="term" value="F:polysaccharide binding"/>
    <property type="evidence" value="ECO:0007669"/>
    <property type="project" value="InterPro"/>
</dbReference>
<feature type="domain" description="EGF-like" evidence="19">
    <location>
        <begin position="289"/>
        <end position="325"/>
    </location>
</feature>
<feature type="region of interest" description="Disordered" evidence="16">
    <location>
        <begin position="710"/>
        <end position="760"/>
    </location>
</feature>
<dbReference type="InterPro" id="IPR017441">
    <property type="entry name" value="Protein_kinase_ATP_BS"/>
</dbReference>
<dbReference type="InterPro" id="IPR000152">
    <property type="entry name" value="EGF-type_Asp/Asn_hydroxyl_site"/>
</dbReference>
<keyword evidence="21" id="KW-1185">Reference proteome</keyword>
<evidence type="ECO:0000256" key="2">
    <source>
        <dbReference type="ARBA" id="ARBA00022527"/>
    </source>
</evidence>
<dbReference type="InterPro" id="IPR011009">
    <property type="entry name" value="Kinase-like_dom_sf"/>
</dbReference>
<evidence type="ECO:0000256" key="10">
    <source>
        <dbReference type="ARBA" id="ARBA00023157"/>
    </source>
</evidence>
<keyword evidence="7 15" id="KW-0547">Nucleotide-binding</keyword>
<keyword evidence="11" id="KW-0325">Glycoprotein</keyword>
<dbReference type="Gene3D" id="3.30.200.20">
    <property type="entry name" value="Phosphorylase Kinase, domain 1"/>
    <property type="match status" value="1"/>
</dbReference>
<dbReference type="SMART" id="SM00179">
    <property type="entry name" value="EGF_CA"/>
    <property type="match status" value="1"/>
</dbReference>
<dbReference type="PROSITE" id="PS00108">
    <property type="entry name" value="PROTEIN_KINASE_ST"/>
    <property type="match status" value="1"/>
</dbReference>
<dbReference type="FunFam" id="2.10.25.10:FF:000038">
    <property type="entry name" value="Fibrillin 2"/>
    <property type="match status" value="1"/>
</dbReference>
<dbReference type="SUPFAM" id="SSF57196">
    <property type="entry name" value="EGF/Laminin"/>
    <property type="match status" value="1"/>
</dbReference>